<gene>
    <name evidence="1" type="ORF">BBK36DRAFT_62536</name>
</gene>
<protein>
    <submittedName>
        <fullName evidence="1">Uncharacterized protein</fullName>
    </submittedName>
</protein>
<name>A0A2T4AXH5_9HYPO</name>
<reference evidence="2" key="1">
    <citation type="submission" date="2016-07" db="EMBL/GenBank/DDBJ databases">
        <title>Multiple horizontal gene transfer events from other fungi enriched the ability of initially mycotrophic Trichoderma (Ascomycota) to feed on dead plant biomass.</title>
        <authorList>
            <consortium name="DOE Joint Genome Institute"/>
            <person name="Atanasova L."/>
            <person name="Chenthamara K."/>
            <person name="Zhang J."/>
            <person name="Grujic M."/>
            <person name="Henrissat B."/>
            <person name="Kuo A."/>
            <person name="Aerts A."/>
            <person name="Salamov A."/>
            <person name="Lipzen A."/>
            <person name="Labutti K."/>
            <person name="Barry K."/>
            <person name="Miao Y."/>
            <person name="Rahimi M.J."/>
            <person name="Shen Q."/>
            <person name="Grigoriev I.V."/>
            <person name="Kubicek C.P."/>
            <person name="Druzhinina I.S."/>
        </authorList>
    </citation>
    <scope>NUCLEOTIDE SEQUENCE [LARGE SCALE GENOMIC DNA]</scope>
    <source>
        <strain evidence="2">TUCIM 6016</strain>
    </source>
</reference>
<dbReference type="GeneID" id="36606506"/>
<proteinExistence type="predicted"/>
<dbReference type="EMBL" id="KZ680235">
    <property type="protein sequence ID" value="PTB61678.1"/>
    <property type="molecule type" value="Genomic_DNA"/>
</dbReference>
<dbReference type="AlphaFoldDB" id="A0A2T4AXH5"/>
<organism evidence="1 2">
    <name type="scientific">Trichoderma citrinoviride</name>
    <dbReference type="NCBI Taxonomy" id="58853"/>
    <lineage>
        <taxon>Eukaryota</taxon>
        <taxon>Fungi</taxon>
        <taxon>Dikarya</taxon>
        <taxon>Ascomycota</taxon>
        <taxon>Pezizomycotina</taxon>
        <taxon>Sordariomycetes</taxon>
        <taxon>Hypocreomycetidae</taxon>
        <taxon>Hypocreales</taxon>
        <taxon>Hypocreaceae</taxon>
        <taxon>Trichoderma</taxon>
    </lineage>
</organism>
<dbReference type="Proteomes" id="UP000241546">
    <property type="component" value="Unassembled WGS sequence"/>
</dbReference>
<accession>A0A2T4AXH5</accession>
<sequence length="49" mass="5605">GEVKLKYIPTDKIVANRLTKPLGKDRFTKFYKALGLRKLIDVEIASKEV</sequence>
<dbReference type="OrthoDB" id="3799035at2759"/>
<feature type="non-terminal residue" evidence="1">
    <location>
        <position position="1"/>
    </location>
</feature>
<keyword evidence="2" id="KW-1185">Reference proteome</keyword>
<dbReference type="RefSeq" id="XP_024744998.1">
    <property type="nucleotide sequence ID" value="XM_024898388.1"/>
</dbReference>
<evidence type="ECO:0000313" key="1">
    <source>
        <dbReference type="EMBL" id="PTB61678.1"/>
    </source>
</evidence>
<evidence type="ECO:0000313" key="2">
    <source>
        <dbReference type="Proteomes" id="UP000241546"/>
    </source>
</evidence>